<dbReference type="EMBL" id="CP010725">
    <property type="protein sequence ID" value="AUQ98466.1"/>
    <property type="molecule type" value="Genomic_DNA"/>
</dbReference>
<organism evidence="1 2">
    <name type="scientific">Phaeobacter inhibens</name>
    <dbReference type="NCBI Taxonomy" id="221822"/>
    <lineage>
        <taxon>Bacteria</taxon>
        <taxon>Pseudomonadati</taxon>
        <taxon>Pseudomonadota</taxon>
        <taxon>Alphaproteobacteria</taxon>
        <taxon>Rhodobacterales</taxon>
        <taxon>Roseobacteraceae</taxon>
        <taxon>Phaeobacter</taxon>
    </lineage>
</organism>
<dbReference type="SUPFAM" id="SSF52540">
    <property type="entry name" value="P-loop containing nucleoside triphosphate hydrolases"/>
    <property type="match status" value="1"/>
</dbReference>
<dbReference type="InterPro" id="IPR027417">
    <property type="entry name" value="P-loop_NTPase"/>
</dbReference>
<dbReference type="AlphaFoldDB" id="A0A2I7K778"/>
<reference evidence="1 2" key="1">
    <citation type="journal article" date="2017" name="Front. Microbiol.">
        <title>Phaeobacter piscinae sp. nov., a species of the Roseobacter group and potential aquaculture probiont.</title>
        <authorList>
            <person name="Sonnenschein E.C."/>
            <person name="Phippen C.B.W."/>
            <person name="Nielsen K.F."/>
            <person name="Mateiu R.V."/>
            <person name="Melchiorsen J."/>
            <person name="Gram L."/>
            <person name="Overmann J."/>
            <person name="Freese H.M."/>
        </authorList>
    </citation>
    <scope>NUCLEOTIDE SEQUENCE [LARGE SCALE GENOMIC DNA]</scope>
    <source>
        <strain evidence="1 2">P88</strain>
    </source>
</reference>
<dbReference type="Gene3D" id="3.40.50.300">
    <property type="entry name" value="P-loop containing nucleotide triphosphate hydrolases"/>
    <property type="match status" value="1"/>
</dbReference>
<proteinExistence type="predicted"/>
<protein>
    <recommendedName>
        <fullName evidence="3">Kinase</fullName>
    </recommendedName>
</protein>
<evidence type="ECO:0008006" key="3">
    <source>
        <dbReference type="Google" id="ProtNLM"/>
    </source>
</evidence>
<name>A0A2I7K778_9RHOB</name>
<evidence type="ECO:0000313" key="2">
    <source>
        <dbReference type="Proteomes" id="UP000236447"/>
    </source>
</evidence>
<gene>
    <name evidence="1" type="ORF">PhaeoP88_01082</name>
</gene>
<reference evidence="1 2" key="2">
    <citation type="journal article" date="2017" name="Genome Biol. Evol.">
        <title>Trajectories and Drivers of Genome Evolution in Surface-Associated Marine Phaeobacter.</title>
        <authorList>
            <person name="Freese H.M."/>
            <person name="Sikorski J."/>
            <person name="Bunk B."/>
            <person name="Scheuner C."/>
            <person name="Meier-Kolthoff J.P."/>
            <person name="Sproer C."/>
            <person name="Gram L."/>
            <person name="Overmann J."/>
        </authorList>
    </citation>
    <scope>NUCLEOTIDE SEQUENCE [LARGE SCALE GENOMIC DNA]</scope>
    <source>
        <strain evidence="1 2">P88</strain>
    </source>
</reference>
<evidence type="ECO:0000313" key="1">
    <source>
        <dbReference type="EMBL" id="AUQ98466.1"/>
    </source>
</evidence>
<dbReference type="Proteomes" id="UP000236447">
    <property type="component" value="Chromosome"/>
</dbReference>
<accession>A0A2I7K778</accession>
<sequence length="125" mass="13704">MEPVDLADAGYAAAQVMAKAALSQGCLVIADCVNPIALTREQWRKVSQDVGVAHLDIAVTCSDPVKHRCRVETRKPDVSGQNLPTWDAVEQRCFEPFPQASLSIDTAETTVDDAVEIIWRQIKVL</sequence>